<feature type="binding site" evidence="5">
    <location>
        <begin position="108"/>
        <end position="111"/>
    </location>
    <ligand>
        <name>(6S)-5,6,7,8-tetrahydrofolate</name>
        <dbReference type="ChEBI" id="CHEBI:57453"/>
    </ligand>
</feature>
<evidence type="ECO:0000259" key="7">
    <source>
        <dbReference type="Pfam" id="PF02911"/>
    </source>
</evidence>
<evidence type="ECO:0000256" key="3">
    <source>
        <dbReference type="ARBA" id="ARBA00022679"/>
    </source>
</evidence>
<comment type="similarity">
    <text evidence="1 5">Belongs to the Fmt family.</text>
</comment>
<feature type="domain" description="Formyl transferase N-terminal" evidence="6">
    <location>
        <begin position="1"/>
        <end position="158"/>
    </location>
</feature>
<accession>A0A2P1P7K5</accession>
<dbReference type="GO" id="GO:0004479">
    <property type="term" value="F:methionyl-tRNA formyltransferase activity"/>
    <property type="evidence" value="ECO:0007669"/>
    <property type="project" value="UniProtKB-UniRule"/>
</dbReference>
<dbReference type="EMBL" id="CP027845">
    <property type="protein sequence ID" value="AVP87246.1"/>
    <property type="molecule type" value="Genomic_DNA"/>
</dbReference>
<dbReference type="RefSeq" id="WP_106874114.1">
    <property type="nucleotide sequence ID" value="NZ_CP027845.1"/>
</dbReference>
<dbReference type="InterPro" id="IPR036477">
    <property type="entry name" value="Formyl_transf_N_sf"/>
</dbReference>
<evidence type="ECO:0000313" key="8">
    <source>
        <dbReference type="EMBL" id="AVP87246.1"/>
    </source>
</evidence>
<keyword evidence="4 5" id="KW-0648">Protein biosynthesis</keyword>
<keyword evidence="9" id="KW-1185">Reference proteome</keyword>
<feature type="domain" description="Formyl transferase C-terminal" evidence="7">
    <location>
        <begin position="200"/>
        <end position="295"/>
    </location>
</feature>
<dbReference type="InterPro" id="IPR002376">
    <property type="entry name" value="Formyl_transf_N"/>
</dbReference>
<protein>
    <recommendedName>
        <fullName evidence="2 5">Methionyl-tRNA formyltransferase</fullName>
        <ecNumber evidence="2 5">2.1.2.9</ecNumber>
    </recommendedName>
</protein>
<dbReference type="HAMAP" id="MF_00182">
    <property type="entry name" value="Formyl_trans"/>
    <property type="match status" value="1"/>
</dbReference>
<organism evidence="8 9">
    <name type="scientific">Candidatus Phycorickettsia trachydisci</name>
    <dbReference type="NCBI Taxonomy" id="2115978"/>
    <lineage>
        <taxon>Bacteria</taxon>
        <taxon>Pseudomonadati</taxon>
        <taxon>Pseudomonadota</taxon>
        <taxon>Alphaproteobacteria</taxon>
        <taxon>Rickettsiales</taxon>
        <taxon>Rickettsiaceae</taxon>
        <taxon>Candidatus Phycorickettsia</taxon>
    </lineage>
</organism>
<dbReference type="Proteomes" id="UP000241762">
    <property type="component" value="Chromosome"/>
</dbReference>
<dbReference type="GO" id="GO:0005829">
    <property type="term" value="C:cytosol"/>
    <property type="evidence" value="ECO:0007669"/>
    <property type="project" value="TreeGrafter"/>
</dbReference>
<dbReference type="PANTHER" id="PTHR11138">
    <property type="entry name" value="METHIONYL-TRNA FORMYLTRANSFERASE"/>
    <property type="match status" value="1"/>
</dbReference>
<sequence length="306" mass="33964">MKVIFIGTSSFAVPALLSLIRNHQVQAVFTQSPKPAGRKMQMKLSPVHKVANYYGIPVHTPAKLRTYESYQLIKSIEAEVIVVCSYGLIIPSNILESKKYGCLNIHPSRLPKYRGAAPLQRAIIDGEKSTGICIMQMDATLDTGDVILSTDFPIIENTRYPLLSEQCAVIGALLLDKTIHNIALLPRIPQSNEGVSYAHKLTKEEGKIDWNKSAFEINCQVRGMNPWPGTFFNYNGEQIKIWAAKHVNLNHDFEPGCVIDKNLLIACKKDALQIIALQRPGGKKLLTSEFLKGFNIPQGAALNNLK</sequence>
<dbReference type="Pfam" id="PF00551">
    <property type="entry name" value="Formyl_trans_N"/>
    <property type="match status" value="1"/>
</dbReference>
<reference evidence="8 9" key="1">
    <citation type="submission" date="2018-03" db="EMBL/GenBank/DDBJ databases">
        <title>A gene transfer event suggests a long-term partnership between eustigmatophyte algae and a novel lineage of endosymbiotic bacteria.</title>
        <authorList>
            <person name="Yurchenko T."/>
            <person name="Sevcikova T."/>
            <person name="Pribyl P."/>
            <person name="El Karkouri K."/>
            <person name="Klimes V."/>
            <person name="Amaral R."/>
            <person name="Zbrankova V."/>
            <person name="Kim E."/>
            <person name="Raoult D."/>
            <person name="Santos L.M.A."/>
            <person name="Elias M."/>
        </authorList>
    </citation>
    <scope>NUCLEOTIDE SEQUENCE [LARGE SCALE GENOMIC DNA]</scope>
    <source>
        <strain evidence="8">CCALA 838</strain>
    </source>
</reference>
<evidence type="ECO:0000256" key="4">
    <source>
        <dbReference type="ARBA" id="ARBA00022917"/>
    </source>
</evidence>
<dbReference type="InterPro" id="IPR001555">
    <property type="entry name" value="GART_AS"/>
</dbReference>
<dbReference type="InterPro" id="IPR005794">
    <property type="entry name" value="Fmt"/>
</dbReference>
<dbReference type="AlphaFoldDB" id="A0A2P1P7K5"/>
<dbReference type="InterPro" id="IPR041711">
    <property type="entry name" value="Met-tRNA-FMT_N"/>
</dbReference>
<comment type="catalytic activity">
    <reaction evidence="5">
        <text>L-methionyl-tRNA(fMet) + (6R)-10-formyltetrahydrofolate = N-formyl-L-methionyl-tRNA(fMet) + (6S)-5,6,7,8-tetrahydrofolate + H(+)</text>
        <dbReference type="Rhea" id="RHEA:24380"/>
        <dbReference type="Rhea" id="RHEA-COMP:9952"/>
        <dbReference type="Rhea" id="RHEA-COMP:9953"/>
        <dbReference type="ChEBI" id="CHEBI:15378"/>
        <dbReference type="ChEBI" id="CHEBI:57453"/>
        <dbReference type="ChEBI" id="CHEBI:78530"/>
        <dbReference type="ChEBI" id="CHEBI:78844"/>
        <dbReference type="ChEBI" id="CHEBI:195366"/>
        <dbReference type="EC" id="2.1.2.9"/>
    </reaction>
</comment>
<dbReference type="InterPro" id="IPR044135">
    <property type="entry name" value="Met-tRNA-FMT_C"/>
</dbReference>
<dbReference type="SUPFAM" id="SSF50486">
    <property type="entry name" value="FMT C-terminal domain-like"/>
    <property type="match status" value="1"/>
</dbReference>
<evidence type="ECO:0000313" key="9">
    <source>
        <dbReference type="Proteomes" id="UP000241762"/>
    </source>
</evidence>
<dbReference type="Gene3D" id="3.40.50.12230">
    <property type="match status" value="1"/>
</dbReference>
<proteinExistence type="inferred from homology"/>
<dbReference type="InterPro" id="IPR005793">
    <property type="entry name" value="Formyl_trans_C"/>
</dbReference>
<comment type="function">
    <text evidence="5">Attaches a formyl group to the free amino group of methionyl-tRNA(fMet). The formyl group appears to play a dual role in the initiator identity of N-formylmethionyl-tRNA by promoting its recognition by IF2 and preventing the misappropriation of this tRNA by the elongation apparatus.</text>
</comment>
<gene>
    <name evidence="5" type="primary">fmt</name>
    <name evidence="8" type="ORF">phytr_2900</name>
</gene>
<evidence type="ECO:0000259" key="6">
    <source>
        <dbReference type="Pfam" id="PF00551"/>
    </source>
</evidence>
<evidence type="ECO:0000256" key="5">
    <source>
        <dbReference type="HAMAP-Rule" id="MF_00182"/>
    </source>
</evidence>
<dbReference type="PROSITE" id="PS00373">
    <property type="entry name" value="GART"/>
    <property type="match status" value="1"/>
</dbReference>
<dbReference type="NCBIfam" id="TIGR00460">
    <property type="entry name" value="fmt"/>
    <property type="match status" value="1"/>
</dbReference>
<keyword evidence="3 5" id="KW-0808">Transferase</keyword>
<name>A0A2P1P7K5_9RICK</name>
<dbReference type="CDD" id="cd08646">
    <property type="entry name" value="FMT_core_Met-tRNA-FMT_N"/>
    <property type="match status" value="1"/>
</dbReference>
<dbReference type="KEGG" id="ptc:phytr_2900"/>
<dbReference type="OrthoDB" id="9802815at2"/>
<evidence type="ECO:0000256" key="2">
    <source>
        <dbReference type="ARBA" id="ARBA00012261"/>
    </source>
</evidence>
<dbReference type="Pfam" id="PF02911">
    <property type="entry name" value="Formyl_trans_C"/>
    <property type="match status" value="1"/>
</dbReference>
<dbReference type="SUPFAM" id="SSF53328">
    <property type="entry name" value="Formyltransferase"/>
    <property type="match status" value="1"/>
</dbReference>
<dbReference type="EC" id="2.1.2.9" evidence="2 5"/>
<dbReference type="CDD" id="cd08704">
    <property type="entry name" value="Met_tRNA_FMT_C"/>
    <property type="match status" value="1"/>
</dbReference>
<evidence type="ECO:0000256" key="1">
    <source>
        <dbReference type="ARBA" id="ARBA00010699"/>
    </source>
</evidence>
<dbReference type="InterPro" id="IPR011034">
    <property type="entry name" value="Formyl_transferase-like_C_sf"/>
</dbReference>
<dbReference type="PANTHER" id="PTHR11138:SF5">
    <property type="entry name" value="METHIONYL-TRNA FORMYLTRANSFERASE, MITOCHONDRIAL"/>
    <property type="match status" value="1"/>
</dbReference>